<dbReference type="SMART" id="SM01265">
    <property type="entry name" value="Mab-21"/>
    <property type="match status" value="1"/>
</dbReference>
<keyword evidence="3" id="KW-1185">Reference proteome</keyword>
<evidence type="ECO:0000259" key="1">
    <source>
        <dbReference type="Pfam" id="PF20266"/>
    </source>
</evidence>
<proteinExistence type="predicted"/>
<dbReference type="EMBL" id="CACVKT020008819">
    <property type="protein sequence ID" value="CAC5417819.1"/>
    <property type="molecule type" value="Genomic_DNA"/>
</dbReference>
<dbReference type="InterPro" id="IPR046906">
    <property type="entry name" value="Mab-21_HhH/H2TH-like"/>
</dbReference>
<feature type="domain" description="Mab-21-like HhH/H2TH-like" evidence="1">
    <location>
        <begin position="295"/>
        <end position="382"/>
    </location>
</feature>
<name>A0A6J8EAH4_MYTCO</name>
<evidence type="ECO:0000313" key="2">
    <source>
        <dbReference type="EMBL" id="CAC5417819.1"/>
    </source>
</evidence>
<dbReference type="InterPro" id="IPR024810">
    <property type="entry name" value="MAB21L/cGLR"/>
</dbReference>
<reference evidence="2 3" key="1">
    <citation type="submission" date="2020-06" db="EMBL/GenBank/DDBJ databases">
        <authorList>
            <person name="Li R."/>
            <person name="Bekaert M."/>
        </authorList>
    </citation>
    <scope>NUCLEOTIDE SEQUENCE [LARGE SCALE GENOMIC DNA]</scope>
    <source>
        <strain evidence="3">wild</strain>
    </source>
</reference>
<dbReference type="OrthoDB" id="6137411at2759"/>
<accession>A0A6J8EAH4</accession>
<dbReference type="Pfam" id="PF20266">
    <property type="entry name" value="Mab-21_C"/>
    <property type="match status" value="1"/>
</dbReference>
<dbReference type="AlphaFoldDB" id="A0A6J8EAH4"/>
<dbReference type="PANTHER" id="PTHR10656:SF69">
    <property type="entry name" value="MAB-21-LIKE HHH_H2TH-LIKE DOMAIN-CONTAINING PROTEIN"/>
    <property type="match status" value="1"/>
</dbReference>
<evidence type="ECO:0000313" key="3">
    <source>
        <dbReference type="Proteomes" id="UP000507470"/>
    </source>
</evidence>
<dbReference type="PANTHER" id="PTHR10656">
    <property type="entry name" value="CELL FATE DETERMINING PROTEIN MAB21-RELATED"/>
    <property type="match status" value="1"/>
</dbReference>
<dbReference type="Gene3D" id="1.10.1410.40">
    <property type="match status" value="1"/>
</dbReference>
<organism evidence="2 3">
    <name type="scientific">Mytilus coruscus</name>
    <name type="common">Sea mussel</name>
    <dbReference type="NCBI Taxonomy" id="42192"/>
    <lineage>
        <taxon>Eukaryota</taxon>
        <taxon>Metazoa</taxon>
        <taxon>Spiralia</taxon>
        <taxon>Lophotrochozoa</taxon>
        <taxon>Mollusca</taxon>
        <taxon>Bivalvia</taxon>
        <taxon>Autobranchia</taxon>
        <taxon>Pteriomorphia</taxon>
        <taxon>Mytilida</taxon>
        <taxon>Mytiloidea</taxon>
        <taxon>Mytilidae</taxon>
        <taxon>Mytilinae</taxon>
        <taxon>Mytilus</taxon>
    </lineage>
</organism>
<sequence>MSNGFCNGQADSTLSQLLKSALDAAGFSFAEIEFKRRSEIFFTRLNKLLCAAADTIYVGSRSEGILGGLYYSGEESDIDAILPFFEEYDVYDGQSYLDEGIEKPDINEDPWEYITGYHTLLCSRKTFFAFYDEEFPGYMMIYCLPNTRFSSSKVHARATHVYIENKQFQHLVRKTDAQDLNITTETTNQFQTNGPAVTEECFSSCYFFSSKQESLVSDNVPCLYFDYWPPCAYDWTTRFKPNGWPEDRIIKQIVSHKCMLAPVGHHDSSDKDVQFRLSITGENILFQHLNNVQVHCYILLKIILKDKLRPILNSDNKDILSSYCMKNVIFWCVERESVDWTVSNLVCCLQICIRKLILYLQEYYLPHYIIKSYDAFGRKKQRNDILTKINHLSPDDIAVENNQVLFYNILVYCNSKAGYNQRAAKYLVRSLVIFPSQQNAAFGYLKDIVHQSLTLIRTWNANAM</sequence>
<protein>
    <recommendedName>
        <fullName evidence="1">Mab-21-like HhH/H2TH-like domain-containing protein</fullName>
    </recommendedName>
</protein>
<dbReference type="Proteomes" id="UP000507470">
    <property type="component" value="Unassembled WGS sequence"/>
</dbReference>
<gene>
    <name evidence="2" type="ORF">MCOR_50301</name>
</gene>